<dbReference type="EMBL" id="KN833022">
    <property type="protein sequence ID" value="KIM77751.1"/>
    <property type="molecule type" value="Genomic_DNA"/>
</dbReference>
<gene>
    <name evidence="1" type="ORF">PILCRDRAFT_614552</name>
</gene>
<reference evidence="2" key="2">
    <citation type="submission" date="2015-01" db="EMBL/GenBank/DDBJ databases">
        <title>Evolutionary Origins and Diversification of the Mycorrhizal Mutualists.</title>
        <authorList>
            <consortium name="DOE Joint Genome Institute"/>
            <consortium name="Mycorrhizal Genomics Consortium"/>
            <person name="Kohler A."/>
            <person name="Kuo A."/>
            <person name="Nagy L.G."/>
            <person name="Floudas D."/>
            <person name="Copeland A."/>
            <person name="Barry K.W."/>
            <person name="Cichocki N."/>
            <person name="Veneault-Fourrey C."/>
            <person name="LaButti K."/>
            <person name="Lindquist E.A."/>
            <person name="Lipzen A."/>
            <person name="Lundell T."/>
            <person name="Morin E."/>
            <person name="Murat C."/>
            <person name="Riley R."/>
            <person name="Ohm R."/>
            <person name="Sun H."/>
            <person name="Tunlid A."/>
            <person name="Henrissat B."/>
            <person name="Grigoriev I.V."/>
            <person name="Hibbett D.S."/>
            <person name="Martin F."/>
        </authorList>
    </citation>
    <scope>NUCLEOTIDE SEQUENCE [LARGE SCALE GENOMIC DNA]</scope>
    <source>
        <strain evidence="2">F 1598</strain>
    </source>
</reference>
<reference evidence="1 2" key="1">
    <citation type="submission" date="2014-04" db="EMBL/GenBank/DDBJ databases">
        <authorList>
            <consortium name="DOE Joint Genome Institute"/>
            <person name="Kuo A."/>
            <person name="Tarkka M."/>
            <person name="Buscot F."/>
            <person name="Kohler A."/>
            <person name="Nagy L.G."/>
            <person name="Floudas D."/>
            <person name="Copeland A."/>
            <person name="Barry K.W."/>
            <person name="Cichocki N."/>
            <person name="Veneault-Fourrey C."/>
            <person name="LaButti K."/>
            <person name="Lindquist E.A."/>
            <person name="Lipzen A."/>
            <person name="Lundell T."/>
            <person name="Morin E."/>
            <person name="Murat C."/>
            <person name="Sun H."/>
            <person name="Tunlid A."/>
            <person name="Henrissat B."/>
            <person name="Grigoriev I.V."/>
            <person name="Hibbett D.S."/>
            <person name="Martin F."/>
            <person name="Nordberg H.P."/>
            <person name="Cantor M.N."/>
            <person name="Hua S.X."/>
        </authorList>
    </citation>
    <scope>NUCLEOTIDE SEQUENCE [LARGE SCALE GENOMIC DNA]</scope>
    <source>
        <strain evidence="1 2">F 1598</strain>
    </source>
</reference>
<name>A0A0C3FD24_PILCF</name>
<organism evidence="1 2">
    <name type="scientific">Piloderma croceum (strain F 1598)</name>
    <dbReference type="NCBI Taxonomy" id="765440"/>
    <lineage>
        <taxon>Eukaryota</taxon>
        <taxon>Fungi</taxon>
        <taxon>Dikarya</taxon>
        <taxon>Basidiomycota</taxon>
        <taxon>Agaricomycotina</taxon>
        <taxon>Agaricomycetes</taxon>
        <taxon>Agaricomycetidae</taxon>
        <taxon>Atheliales</taxon>
        <taxon>Atheliaceae</taxon>
        <taxon>Piloderma</taxon>
    </lineage>
</organism>
<sequence>MCCYQIAVGCDVKATVTEHCLVYSYIGVNFNRVGQSAGIRLCRLSFIKGSRRMIRGIWSFFFRARICLRTQIGPRMLRPTSNHPSPTAPTTTWTKFGVTAKALMISFSLRGTRRPNLPFTRQNITFG</sequence>
<proteinExistence type="predicted"/>
<keyword evidence="2" id="KW-1185">Reference proteome</keyword>
<dbReference type="OrthoDB" id="28092at2759"/>
<accession>A0A0C3FD24</accession>
<dbReference type="AlphaFoldDB" id="A0A0C3FD24"/>
<dbReference type="InParanoid" id="A0A0C3FD24"/>
<protein>
    <submittedName>
        <fullName evidence="1">Uncharacterized protein</fullName>
    </submittedName>
</protein>
<evidence type="ECO:0000313" key="2">
    <source>
        <dbReference type="Proteomes" id="UP000054166"/>
    </source>
</evidence>
<evidence type="ECO:0000313" key="1">
    <source>
        <dbReference type="EMBL" id="KIM77751.1"/>
    </source>
</evidence>
<dbReference type="Proteomes" id="UP000054166">
    <property type="component" value="Unassembled WGS sequence"/>
</dbReference>
<dbReference type="HOGENOM" id="CLU_1971360_0_0_1"/>